<protein>
    <submittedName>
        <fullName evidence="1">Uncharacterized protein</fullName>
    </submittedName>
</protein>
<name>A0A2M7GC13_9BACT</name>
<gene>
    <name evidence="1" type="ORF">COW36_01190</name>
</gene>
<reference evidence="1 2" key="1">
    <citation type="submission" date="2017-09" db="EMBL/GenBank/DDBJ databases">
        <title>Depth-based differentiation of microbial function through sediment-hosted aquifers and enrichment of novel symbionts in the deep terrestrial subsurface.</title>
        <authorList>
            <person name="Probst A.J."/>
            <person name="Ladd B."/>
            <person name="Jarett J.K."/>
            <person name="Geller-Mcgrath D.E."/>
            <person name="Sieber C.M."/>
            <person name="Emerson J.B."/>
            <person name="Anantharaman K."/>
            <person name="Thomas B.C."/>
            <person name="Malmstrom R."/>
            <person name="Stieglmeier M."/>
            <person name="Klingl A."/>
            <person name="Woyke T."/>
            <person name="Ryan C.M."/>
            <person name="Banfield J.F."/>
        </authorList>
    </citation>
    <scope>NUCLEOTIDE SEQUENCE [LARGE SCALE GENOMIC DNA]</scope>
    <source>
        <strain evidence="1">CG17_big_fil_post_rev_8_21_14_2_50_48_46</strain>
    </source>
</reference>
<dbReference type="Proteomes" id="UP000231019">
    <property type="component" value="Unassembled WGS sequence"/>
</dbReference>
<organism evidence="1 2">
    <name type="scientific">bacterium (Candidatus Blackallbacteria) CG17_big_fil_post_rev_8_21_14_2_50_48_46</name>
    <dbReference type="NCBI Taxonomy" id="2014261"/>
    <lineage>
        <taxon>Bacteria</taxon>
        <taxon>Candidatus Blackallbacteria</taxon>
    </lineage>
</organism>
<comment type="caution">
    <text evidence="1">The sequence shown here is derived from an EMBL/GenBank/DDBJ whole genome shotgun (WGS) entry which is preliminary data.</text>
</comment>
<accession>A0A2M7GC13</accession>
<proteinExistence type="predicted"/>
<dbReference type="EMBL" id="PFFQ01000004">
    <property type="protein sequence ID" value="PIW19483.1"/>
    <property type="molecule type" value="Genomic_DNA"/>
</dbReference>
<dbReference type="AlphaFoldDB" id="A0A2M7GC13"/>
<sequence>MPKKKKTHTPLEALQAPLNLVGFETFLLPKSSETPYSQLLVALTPEPSETESSACSILQIFYTKDVIESQESQVESGLSVLQFLCTLPDPLSEALLPEAWRLCTFFSQLMPMGGFQITPENRIYYRYCHMHTDPQLKPELLVEIVELISLFLTCFEHTQQQLGKIPLSELQLKAQTELLSSAV</sequence>
<evidence type="ECO:0000313" key="2">
    <source>
        <dbReference type="Proteomes" id="UP000231019"/>
    </source>
</evidence>
<evidence type="ECO:0000313" key="1">
    <source>
        <dbReference type="EMBL" id="PIW19483.1"/>
    </source>
</evidence>